<dbReference type="EMBL" id="BJXL01000033">
    <property type="protein sequence ID" value="GEM83147.1"/>
    <property type="molecule type" value="Genomic_DNA"/>
</dbReference>
<dbReference type="RefSeq" id="WP_147075338.1">
    <property type="nucleotide sequence ID" value="NZ_BJXL01000033.1"/>
</dbReference>
<reference evidence="1 2" key="1">
    <citation type="submission" date="2019-07" db="EMBL/GenBank/DDBJ databases">
        <title>Whole genome shotgun sequence of Meiothermus hypogaeus NBRC 106114.</title>
        <authorList>
            <person name="Hosoyama A."/>
            <person name="Uohara A."/>
            <person name="Ohji S."/>
            <person name="Ichikawa N."/>
        </authorList>
    </citation>
    <scope>NUCLEOTIDE SEQUENCE [LARGE SCALE GENOMIC DNA]</scope>
    <source>
        <strain evidence="1 2">NBRC 106114</strain>
    </source>
</reference>
<dbReference type="OrthoDB" id="24899at2"/>
<dbReference type="Proteomes" id="UP000321197">
    <property type="component" value="Unassembled WGS sequence"/>
</dbReference>
<organism evidence="1 2">
    <name type="scientific">Meiothermus hypogaeus NBRC 106114</name>
    <dbReference type="NCBI Taxonomy" id="1227553"/>
    <lineage>
        <taxon>Bacteria</taxon>
        <taxon>Thermotogati</taxon>
        <taxon>Deinococcota</taxon>
        <taxon>Deinococci</taxon>
        <taxon>Thermales</taxon>
        <taxon>Thermaceae</taxon>
        <taxon>Meiothermus</taxon>
    </lineage>
</organism>
<evidence type="ECO:0000313" key="1">
    <source>
        <dbReference type="EMBL" id="GEM83147.1"/>
    </source>
</evidence>
<accession>A0A511R1H6</accession>
<name>A0A511R1H6_9DEIN</name>
<protein>
    <submittedName>
        <fullName evidence="1">Uncharacterized protein</fullName>
    </submittedName>
</protein>
<sequence>MEVYVFPEFLPTDQIEAWLARDLRAELNRSLVSDLTPRPVQLPLLEGGELRGFLEGRLVGLEERGPLRFLVVEGTFQGQPMRVAAEWEEVARSFDLEDTTLYLWRAKRLPVDEVPAIAVEGWGAWLEDLRRLGLEAKAELLGKREDGALRYAEPTPENAWAFWLAAWRFGSRVALDLGMRRASLERAFTALKERLPELPDVLLERSREALGWGKEELRALRAK</sequence>
<evidence type="ECO:0000313" key="2">
    <source>
        <dbReference type="Proteomes" id="UP000321197"/>
    </source>
</evidence>
<comment type="caution">
    <text evidence="1">The sequence shown here is derived from an EMBL/GenBank/DDBJ whole genome shotgun (WGS) entry which is preliminary data.</text>
</comment>
<gene>
    <name evidence="1" type="ORF">MHY01S_13130</name>
</gene>
<proteinExistence type="predicted"/>
<dbReference type="AlphaFoldDB" id="A0A511R1H6"/>